<evidence type="ECO:0000313" key="5">
    <source>
        <dbReference type="EMBL" id="KAL3523499.1"/>
    </source>
</evidence>
<name>A0ABD2ZVP8_9GENT</name>
<keyword evidence="6" id="KW-1185">Reference proteome</keyword>
<dbReference type="PANTHER" id="PTHR21146">
    <property type="entry name" value="MEF2B PROTEIN"/>
    <property type="match status" value="1"/>
</dbReference>
<evidence type="ECO:0000256" key="2">
    <source>
        <dbReference type="ARBA" id="ARBA00010463"/>
    </source>
</evidence>
<dbReference type="GO" id="GO:0005765">
    <property type="term" value="C:lysosomal membrane"/>
    <property type="evidence" value="ECO:0007669"/>
    <property type="project" value="UniProtKB-SubCell"/>
</dbReference>
<dbReference type="Pfam" id="PF10167">
    <property type="entry name" value="BORCS8"/>
    <property type="match status" value="1"/>
</dbReference>
<dbReference type="Proteomes" id="UP001630127">
    <property type="component" value="Unassembled WGS sequence"/>
</dbReference>
<organism evidence="5 6">
    <name type="scientific">Cinchona calisaya</name>
    <dbReference type="NCBI Taxonomy" id="153742"/>
    <lineage>
        <taxon>Eukaryota</taxon>
        <taxon>Viridiplantae</taxon>
        <taxon>Streptophyta</taxon>
        <taxon>Embryophyta</taxon>
        <taxon>Tracheophyta</taxon>
        <taxon>Spermatophyta</taxon>
        <taxon>Magnoliopsida</taxon>
        <taxon>eudicotyledons</taxon>
        <taxon>Gunneridae</taxon>
        <taxon>Pentapetalae</taxon>
        <taxon>asterids</taxon>
        <taxon>lamiids</taxon>
        <taxon>Gentianales</taxon>
        <taxon>Rubiaceae</taxon>
        <taxon>Cinchonoideae</taxon>
        <taxon>Cinchoneae</taxon>
        <taxon>Cinchona</taxon>
    </lineage>
</organism>
<comment type="similarity">
    <text evidence="2">Belongs to the BORCS8 family.</text>
</comment>
<keyword evidence="4" id="KW-0458">Lysosome</keyword>
<evidence type="ECO:0000313" key="6">
    <source>
        <dbReference type="Proteomes" id="UP001630127"/>
    </source>
</evidence>
<dbReference type="EMBL" id="JBJUIK010000007">
    <property type="protein sequence ID" value="KAL3523499.1"/>
    <property type="molecule type" value="Genomic_DNA"/>
</dbReference>
<keyword evidence="3" id="KW-0472">Membrane</keyword>
<proteinExistence type="inferred from homology"/>
<comment type="subcellular location">
    <subcellularLocation>
        <location evidence="1">Lysosome membrane</location>
    </subcellularLocation>
</comment>
<accession>A0ABD2ZVP8</accession>
<gene>
    <name evidence="5" type="ORF">ACH5RR_016333</name>
</gene>
<evidence type="ECO:0000256" key="1">
    <source>
        <dbReference type="ARBA" id="ARBA00004656"/>
    </source>
</evidence>
<dbReference type="InterPro" id="IPR019320">
    <property type="entry name" value="BORCS8"/>
</dbReference>
<comment type="caution">
    <text evidence="5">The sequence shown here is derived from an EMBL/GenBank/DDBJ whole genome shotgun (WGS) entry which is preliminary data.</text>
</comment>
<protein>
    <submittedName>
        <fullName evidence="5">Uncharacterized protein</fullName>
    </submittedName>
</protein>
<sequence>MFNDEEQVAFKKMQEFSTADGFVEVSACLAEMIKYVANEPSVGLFYIEQHTRNAAPNLINLKNNVVEISREMTLHTEDSEDSISTIRSMKECGFPIADEMIKDIRSSLDIMSTKHPKRGLINSSSSAFQMGRTGSWGPAWSHNSSSSQQDGAKAAGYLSNVIKSAKLKAGNLKWPQMNTFKELREAKDETPMSYLDQPLSDAGASTSSSMLEAEGTELPLSSQIAEELQQVQVDRGFSDSQDDFLSSADKYEELKADREAKLEEWLGEMRNQGSITENKHVQDLA</sequence>
<evidence type="ECO:0000256" key="4">
    <source>
        <dbReference type="ARBA" id="ARBA00023228"/>
    </source>
</evidence>
<dbReference type="PANTHER" id="PTHR21146:SF0">
    <property type="entry name" value="BLOC-1-RELATED COMPLEX SUBUNIT 8"/>
    <property type="match status" value="1"/>
</dbReference>
<reference evidence="5 6" key="1">
    <citation type="submission" date="2024-11" db="EMBL/GenBank/DDBJ databases">
        <title>A near-complete genome assembly of Cinchona calisaya.</title>
        <authorList>
            <person name="Lian D.C."/>
            <person name="Zhao X.W."/>
            <person name="Wei L."/>
        </authorList>
    </citation>
    <scope>NUCLEOTIDE SEQUENCE [LARGE SCALE GENOMIC DNA]</scope>
    <source>
        <tissue evidence="5">Nenye</tissue>
    </source>
</reference>
<dbReference type="AlphaFoldDB" id="A0ABD2ZVP8"/>
<evidence type="ECO:0000256" key="3">
    <source>
        <dbReference type="ARBA" id="ARBA00023136"/>
    </source>
</evidence>